<feature type="transmembrane region" description="Helical" evidence="1">
    <location>
        <begin position="99"/>
        <end position="120"/>
    </location>
</feature>
<feature type="transmembrane region" description="Helical" evidence="1">
    <location>
        <begin position="188"/>
        <end position="208"/>
    </location>
</feature>
<feature type="transmembrane region" description="Helical" evidence="1">
    <location>
        <begin position="379"/>
        <end position="400"/>
    </location>
</feature>
<organism evidence="2 3">
    <name type="scientific">Burkholderia cenocepacia</name>
    <dbReference type="NCBI Taxonomy" id="95486"/>
    <lineage>
        <taxon>Bacteria</taxon>
        <taxon>Pseudomonadati</taxon>
        <taxon>Pseudomonadota</taxon>
        <taxon>Betaproteobacteria</taxon>
        <taxon>Burkholderiales</taxon>
        <taxon>Burkholderiaceae</taxon>
        <taxon>Burkholderia</taxon>
        <taxon>Burkholderia cepacia complex</taxon>
    </lineage>
</organism>
<dbReference type="RefSeq" id="WP_077021355.1">
    <property type="nucleotide sequence ID" value="NZ_CADETK010000023.1"/>
</dbReference>
<evidence type="ECO:0008006" key="4">
    <source>
        <dbReference type="Google" id="ProtNLM"/>
    </source>
</evidence>
<feature type="transmembrane region" description="Helical" evidence="1">
    <location>
        <begin position="59"/>
        <end position="78"/>
    </location>
</feature>
<feature type="transmembrane region" description="Helical" evidence="1">
    <location>
        <begin position="26"/>
        <end position="47"/>
    </location>
</feature>
<comment type="caution">
    <text evidence="2">The sequence shown here is derived from an EMBL/GenBank/DDBJ whole genome shotgun (WGS) entry which is preliminary data.</text>
</comment>
<feature type="transmembrane region" description="Helical" evidence="1">
    <location>
        <begin position="447"/>
        <end position="469"/>
    </location>
</feature>
<accession>A0A1V2WAA8</accession>
<dbReference type="AlphaFoldDB" id="A0A1V2WAA8"/>
<evidence type="ECO:0000313" key="3">
    <source>
        <dbReference type="Proteomes" id="UP000188543"/>
    </source>
</evidence>
<feature type="transmembrane region" description="Helical" evidence="1">
    <location>
        <begin position="339"/>
        <end position="359"/>
    </location>
</feature>
<reference evidence="2 3" key="1">
    <citation type="submission" date="2016-08" db="EMBL/GenBank/DDBJ databases">
        <authorList>
            <person name="Seilhamer J.J."/>
        </authorList>
    </citation>
    <scope>NUCLEOTIDE SEQUENCE [LARGE SCALE GENOMIC DNA]</scope>
    <source>
        <strain evidence="2 3">VC14762</strain>
    </source>
</reference>
<feature type="transmembrane region" description="Helical" evidence="1">
    <location>
        <begin position="214"/>
        <end position="232"/>
    </location>
</feature>
<feature type="transmembrane region" description="Helical" evidence="1">
    <location>
        <begin position="140"/>
        <end position="167"/>
    </location>
</feature>
<protein>
    <recommendedName>
        <fullName evidence="4">Fenitrothion hydrolase protein FedB</fullName>
    </recommendedName>
</protein>
<keyword evidence="1" id="KW-0812">Transmembrane</keyword>
<gene>
    <name evidence="2" type="ORF">A8E72_03630</name>
</gene>
<name>A0A1V2WAA8_9BURK</name>
<keyword evidence="1" id="KW-0472">Membrane</keyword>
<sequence>MRDDIVHQSARASGQFEGVALHGKGWLTFGLAWIVLCTPTGASAHAWNIPYYLPVPLWLYAYAATGTLMVSFMILAFASGMRAPEPGRQSGTWTKALRIPVPLVNAAQIASAVFVALLVVAGLAGTTNPFLNLAMPGFWIWFYLGALYVSAILGDVYAFTNPFALLLRIAVRCFPVLERGRYRYPEHLASWPALGGYIALIALELFGAGRPRDVGLFLVAYAAYALIGAFCFGRERWLAHGDTFGVLCRLCAKLSPLKWRWAARRHVIVESRNPVADMSRDGPADTSVIAVLSFMLSSTAYDGLRDTATWHAFFWRSIYPHVVDLFPSLGRHYAFSADILLIWQWVAFAIIGIAYYLVFRGCCTLGAISSRSSSGGASFSRQFCLILLPIAFFYNVCHYFTLFWDQGRQIFRLASDPLGLGWNLLPVAAAADQMSAAQALIDVGYIWHAQVLLILAGHVVSVMLTHAIAVRSGRPAATATVGQLPLLVLTIALTISGLWILSLPLA</sequence>
<dbReference type="Proteomes" id="UP000188543">
    <property type="component" value="Unassembled WGS sequence"/>
</dbReference>
<dbReference type="OrthoDB" id="8168962at2"/>
<proteinExistence type="predicted"/>
<feature type="transmembrane region" description="Helical" evidence="1">
    <location>
        <begin position="481"/>
        <end position="501"/>
    </location>
</feature>
<dbReference type="EMBL" id="MUTJ01000015">
    <property type="protein sequence ID" value="ONU92067.1"/>
    <property type="molecule type" value="Genomic_DNA"/>
</dbReference>
<evidence type="ECO:0000313" key="2">
    <source>
        <dbReference type="EMBL" id="ONU92067.1"/>
    </source>
</evidence>
<evidence type="ECO:0000256" key="1">
    <source>
        <dbReference type="SAM" id="Phobius"/>
    </source>
</evidence>
<keyword evidence="1" id="KW-1133">Transmembrane helix</keyword>